<dbReference type="STRING" id="1548.CSCA_4828"/>
<sequence length="92" mass="10707">MTNCEKMGNLNEYIIRNLNMEIMDTEMNAIIPVKDEIEAWEKAKQDPEVIKNLHKFEDYNCIYCLDSEGGLFTQGYAIITKDMEYVGFVETV</sequence>
<dbReference type="Proteomes" id="UP000033115">
    <property type="component" value="Chromosome"/>
</dbReference>
<name>A0A0E3MAC5_CLOSL</name>
<organism evidence="1 2">
    <name type="scientific">Clostridium scatologenes</name>
    <dbReference type="NCBI Taxonomy" id="1548"/>
    <lineage>
        <taxon>Bacteria</taxon>
        <taxon>Bacillati</taxon>
        <taxon>Bacillota</taxon>
        <taxon>Clostridia</taxon>
        <taxon>Eubacteriales</taxon>
        <taxon>Clostridiaceae</taxon>
        <taxon>Clostridium</taxon>
    </lineage>
</organism>
<dbReference type="KEGG" id="csq:CSCA_4828"/>
<dbReference type="RefSeq" id="WP_029159887.1">
    <property type="nucleotide sequence ID" value="NZ_CP009933.1"/>
</dbReference>
<gene>
    <name evidence="1" type="ORF">CSCA_4828</name>
</gene>
<evidence type="ECO:0000313" key="1">
    <source>
        <dbReference type="EMBL" id="AKA71953.1"/>
    </source>
</evidence>
<dbReference type="AlphaFoldDB" id="A0A0E3MAC5"/>
<keyword evidence="2" id="KW-1185">Reference proteome</keyword>
<evidence type="ECO:0000313" key="2">
    <source>
        <dbReference type="Proteomes" id="UP000033115"/>
    </source>
</evidence>
<protein>
    <submittedName>
        <fullName evidence="1">Uncharacterized protein</fullName>
    </submittedName>
</protein>
<dbReference type="EMBL" id="CP009933">
    <property type="protein sequence ID" value="AKA71953.1"/>
    <property type="molecule type" value="Genomic_DNA"/>
</dbReference>
<dbReference type="HOGENOM" id="CLU_2449320_0_0_9"/>
<reference evidence="1 2" key="1">
    <citation type="journal article" date="2015" name="J. Biotechnol.">
        <title>Complete genome sequence of a malodorant-producing acetogen, Clostridium scatologenes ATCC 25775(T).</title>
        <authorList>
            <person name="Zhu Z."/>
            <person name="Guo T."/>
            <person name="Zheng H."/>
            <person name="Song T."/>
            <person name="Ouyang P."/>
            <person name="Xie J."/>
        </authorList>
    </citation>
    <scope>NUCLEOTIDE SEQUENCE [LARGE SCALE GENOMIC DNA]</scope>
    <source>
        <strain evidence="1 2">ATCC 25775</strain>
    </source>
</reference>
<proteinExistence type="predicted"/>
<accession>A0A0E3MAC5</accession>